<evidence type="ECO:0000256" key="7">
    <source>
        <dbReference type="ARBA" id="ARBA00023180"/>
    </source>
</evidence>
<comment type="caution">
    <text evidence="11">The sequence shown here is derived from an EMBL/GenBank/DDBJ whole genome shotgun (WGS) entry which is preliminary data.</text>
</comment>
<dbReference type="GO" id="GO:0035025">
    <property type="term" value="P:positive regulation of Rho protein signal transduction"/>
    <property type="evidence" value="ECO:0007669"/>
    <property type="project" value="TreeGrafter"/>
</dbReference>
<proteinExistence type="predicted"/>
<feature type="transmembrane region" description="Helical" evidence="9">
    <location>
        <begin position="165"/>
        <end position="183"/>
    </location>
</feature>
<keyword evidence="2 9" id="KW-0812">Transmembrane</keyword>
<protein>
    <submittedName>
        <fullName evidence="11">G-protein coupled receptor 35</fullName>
    </submittedName>
</protein>
<feature type="transmembrane region" description="Helical" evidence="9">
    <location>
        <begin position="209"/>
        <end position="236"/>
    </location>
</feature>
<feature type="transmembrane region" description="Helical" evidence="9">
    <location>
        <begin position="55"/>
        <end position="76"/>
    </location>
</feature>
<reference evidence="11 12" key="1">
    <citation type="submission" date="2024-01" db="EMBL/GenBank/DDBJ databases">
        <authorList>
            <person name="Alioto T."/>
            <person name="Alioto T."/>
            <person name="Gomez Garrido J."/>
        </authorList>
    </citation>
    <scope>NUCLEOTIDE SEQUENCE [LARGE SCALE GENOMIC DNA]</scope>
</reference>
<dbReference type="InterPro" id="IPR017452">
    <property type="entry name" value="GPCR_Rhodpsn_7TM"/>
</dbReference>
<evidence type="ECO:0000256" key="3">
    <source>
        <dbReference type="ARBA" id="ARBA00022989"/>
    </source>
</evidence>
<evidence type="ECO:0000256" key="2">
    <source>
        <dbReference type="ARBA" id="ARBA00022692"/>
    </source>
</evidence>
<accession>A0AAV1N0Z8</accession>
<keyword evidence="4" id="KW-0297">G-protein coupled receptor</keyword>
<dbReference type="PRINTS" id="PR00237">
    <property type="entry name" value="GPCRRHODOPSN"/>
</dbReference>
<keyword evidence="8" id="KW-0807">Transducer</keyword>
<evidence type="ECO:0000256" key="1">
    <source>
        <dbReference type="ARBA" id="ARBA00004141"/>
    </source>
</evidence>
<evidence type="ECO:0000256" key="5">
    <source>
        <dbReference type="ARBA" id="ARBA00023136"/>
    </source>
</evidence>
<comment type="subcellular location">
    <subcellularLocation>
        <location evidence="1">Membrane</location>
        <topology evidence="1">Multi-pass membrane protein</topology>
    </subcellularLocation>
</comment>
<keyword evidence="7" id="KW-0325">Glycoprotein</keyword>
<dbReference type="GO" id="GO:0004930">
    <property type="term" value="F:G protein-coupled receptor activity"/>
    <property type="evidence" value="ECO:0007669"/>
    <property type="project" value="UniProtKB-KW"/>
</dbReference>
<organism evidence="11 12">
    <name type="scientific">Scomber scombrus</name>
    <name type="common">Atlantic mackerel</name>
    <name type="synonym">Scomber vernalis</name>
    <dbReference type="NCBI Taxonomy" id="13677"/>
    <lineage>
        <taxon>Eukaryota</taxon>
        <taxon>Metazoa</taxon>
        <taxon>Chordata</taxon>
        <taxon>Craniata</taxon>
        <taxon>Vertebrata</taxon>
        <taxon>Euteleostomi</taxon>
        <taxon>Actinopterygii</taxon>
        <taxon>Neopterygii</taxon>
        <taxon>Teleostei</taxon>
        <taxon>Neoteleostei</taxon>
        <taxon>Acanthomorphata</taxon>
        <taxon>Pelagiaria</taxon>
        <taxon>Scombriformes</taxon>
        <taxon>Scombridae</taxon>
        <taxon>Scomber</taxon>
    </lineage>
</organism>
<dbReference type="PROSITE" id="PS50262">
    <property type="entry name" value="G_PROTEIN_RECEP_F1_2"/>
    <property type="match status" value="1"/>
</dbReference>
<sequence length="334" mass="38020">MNYCYVTSNNRCVIYHKTFECPISSTPACTDSTFTHNRNWALRERGTLRGNLDGAAYTSLFLLGFLVNAAAMYAFIARQGPRTDTHVYMFNLVIADSALILFLPFRIYDAFFCLKICGLCTFLISLHYINMYASILTTTAISVHCYLAVRFPLQARSWRKKKQAAIFVCLVIWGFLVSISVGFRDNFESRNLWMCYERFPCSALPANSVILIMSLGYLAPLLIIVFCSSQIIFTLFKTDEKTEEMKSTVAIVTANIIVFIVCYTPFHVAILVKYFHSDCLCLHENPDQTYLAVSEWLAATNCCFDAISYYFLLKRFYTQTIQSGGISIMQDSSL</sequence>
<evidence type="ECO:0000256" key="4">
    <source>
        <dbReference type="ARBA" id="ARBA00023040"/>
    </source>
</evidence>
<evidence type="ECO:0000313" key="11">
    <source>
        <dbReference type="EMBL" id="CAK6952412.1"/>
    </source>
</evidence>
<dbReference type="AlphaFoldDB" id="A0AAV1N0Z8"/>
<keyword evidence="5 9" id="KW-0472">Membrane</keyword>
<keyword evidence="6 11" id="KW-0675">Receptor</keyword>
<gene>
    <name evidence="11" type="ORF">FSCOSCO3_A004185</name>
</gene>
<dbReference type="EMBL" id="CAWUFR010000009">
    <property type="protein sequence ID" value="CAK6952412.1"/>
    <property type="molecule type" value="Genomic_DNA"/>
</dbReference>
<dbReference type="PANTHER" id="PTHR24232:SF101">
    <property type="entry name" value="G-PROTEIN COUPLED RECEPTOR 35-LIKE"/>
    <property type="match status" value="1"/>
</dbReference>
<dbReference type="Pfam" id="PF00001">
    <property type="entry name" value="7tm_1"/>
    <property type="match status" value="1"/>
</dbReference>
<feature type="transmembrane region" description="Helical" evidence="9">
    <location>
        <begin position="88"/>
        <end position="105"/>
    </location>
</feature>
<evidence type="ECO:0000256" key="6">
    <source>
        <dbReference type="ARBA" id="ARBA00023170"/>
    </source>
</evidence>
<keyword evidence="12" id="KW-1185">Reference proteome</keyword>
<dbReference type="InterPro" id="IPR000276">
    <property type="entry name" value="GPCR_Rhodpsn"/>
</dbReference>
<keyword evidence="3 9" id="KW-1133">Transmembrane helix</keyword>
<dbReference type="SUPFAM" id="SSF81321">
    <property type="entry name" value="Family A G protein-coupled receptor-like"/>
    <property type="match status" value="1"/>
</dbReference>
<evidence type="ECO:0000259" key="10">
    <source>
        <dbReference type="PROSITE" id="PS50262"/>
    </source>
</evidence>
<dbReference type="Proteomes" id="UP001314229">
    <property type="component" value="Unassembled WGS sequence"/>
</dbReference>
<feature type="transmembrane region" description="Helical" evidence="9">
    <location>
        <begin position="290"/>
        <end position="312"/>
    </location>
</feature>
<feature type="domain" description="G-protein coupled receptors family 1 profile" evidence="10">
    <location>
        <begin position="67"/>
        <end position="309"/>
    </location>
</feature>
<dbReference type="PANTHER" id="PTHR24232">
    <property type="entry name" value="G-PROTEIN COUPLED RECEPTOR"/>
    <property type="match status" value="1"/>
</dbReference>
<evidence type="ECO:0000313" key="12">
    <source>
        <dbReference type="Proteomes" id="UP001314229"/>
    </source>
</evidence>
<evidence type="ECO:0000256" key="9">
    <source>
        <dbReference type="SAM" id="Phobius"/>
    </source>
</evidence>
<dbReference type="Gene3D" id="1.20.1070.10">
    <property type="entry name" value="Rhodopsin 7-helix transmembrane proteins"/>
    <property type="match status" value="1"/>
</dbReference>
<dbReference type="GO" id="GO:0007200">
    <property type="term" value="P:phospholipase C-activating G protein-coupled receptor signaling pathway"/>
    <property type="evidence" value="ECO:0007669"/>
    <property type="project" value="TreeGrafter"/>
</dbReference>
<dbReference type="GO" id="GO:0005886">
    <property type="term" value="C:plasma membrane"/>
    <property type="evidence" value="ECO:0007669"/>
    <property type="project" value="TreeGrafter"/>
</dbReference>
<name>A0AAV1N0Z8_SCOSC</name>
<feature type="transmembrane region" description="Helical" evidence="9">
    <location>
        <begin position="248"/>
        <end position="270"/>
    </location>
</feature>
<evidence type="ECO:0000256" key="8">
    <source>
        <dbReference type="ARBA" id="ARBA00023224"/>
    </source>
</evidence>